<keyword evidence="2" id="KW-1185">Reference proteome</keyword>
<protein>
    <submittedName>
        <fullName evidence="1">Uncharacterized protein</fullName>
    </submittedName>
</protein>
<dbReference type="KEGG" id="aiq:Azoinq_04750"/>
<name>A0A975SP51_9RHOO</name>
<dbReference type="AlphaFoldDB" id="A0A975SP51"/>
<evidence type="ECO:0000313" key="2">
    <source>
        <dbReference type="Proteomes" id="UP000683428"/>
    </source>
</evidence>
<dbReference type="EMBL" id="CP064782">
    <property type="protein sequence ID" value="QWT49917.1"/>
    <property type="molecule type" value="Genomic_DNA"/>
</dbReference>
<sequence>MELITTIVIVGILAAVIGPKLSMLSVEDRGYYDRVRSTLQFAHQLAISSRRCVCVQLLQDSSLAVLQDGNNLPFDTGGSCSACGDKGVGVALPVADSHCAANVTNQVCPGAGVTLTGPASLQFDPLGRPADEKGNLVDPQIYKINRGGTWSVTVEGESGYVHGSVQ</sequence>
<reference evidence="1" key="1">
    <citation type="submission" date="2020-11" db="EMBL/GenBank/DDBJ databases">
        <title>Azospira inquinata sp. nov.</title>
        <authorList>
            <person name="Moe W.M."/>
            <person name="Mikes M.C."/>
        </authorList>
    </citation>
    <scope>NUCLEOTIDE SEQUENCE</scope>
    <source>
        <strain evidence="1">Azo-3</strain>
    </source>
</reference>
<proteinExistence type="predicted"/>
<evidence type="ECO:0000313" key="1">
    <source>
        <dbReference type="EMBL" id="QWT49917.1"/>
    </source>
</evidence>
<accession>A0A975SP51</accession>
<organism evidence="1 2">
    <name type="scientific">Azospira inquinata</name>
    <dbReference type="NCBI Taxonomy" id="2785627"/>
    <lineage>
        <taxon>Bacteria</taxon>
        <taxon>Pseudomonadati</taxon>
        <taxon>Pseudomonadota</taxon>
        <taxon>Betaproteobacteria</taxon>
        <taxon>Rhodocyclales</taxon>
        <taxon>Rhodocyclaceae</taxon>
        <taxon>Azospira</taxon>
    </lineage>
</organism>
<dbReference type="RefSeq" id="WP_216131724.1">
    <property type="nucleotide sequence ID" value="NZ_CP064782.1"/>
</dbReference>
<dbReference type="Proteomes" id="UP000683428">
    <property type="component" value="Chromosome"/>
</dbReference>
<gene>
    <name evidence="1" type="ORF">Azoinq_04750</name>
</gene>